<feature type="region of interest" description="Disordered" evidence="16">
    <location>
        <begin position="4573"/>
        <end position="4606"/>
    </location>
</feature>
<gene>
    <name evidence="18" type="primary">DYN1</name>
    <name evidence="18" type="ORF">LPJ64_005140</name>
</gene>
<dbReference type="PANTHER" id="PTHR46532">
    <property type="entry name" value="MALE FERTILITY FACTOR KL5"/>
    <property type="match status" value="1"/>
</dbReference>
<dbReference type="InterPro" id="IPR003593">
    <property type="entry name" value="AAA+_ATPase"/>
</dbReference>
<keyword evidence="19" id="KW-1185">Reference proteome</keyword>
<comment type="subcellular location">
    <subcellularLocation>
        <location evidence="1">Cytoplasm</location>
        <location evidence="1">Cytoskeleton</location>
    </subcellularLocation>
</comment>
<evidence type="ECO:0000313" key="19">
    <source>
        <dbReference type="Proteomes" id="UP001145021"/>
    </source>
</evidence>
<dbReference type="InterPro" id="IPR043157">
    <property type="entry name" value="Dynein_AAA1S"/>
</dbReference>
<sequence>MEDSDVSAAVPAPVTAEAERAAAVFCDPNIVKQYLLNLVPVLLGSSSGQDADDSDLEAVKAMLSFSEAAEKCHAFANDPSVQVLYVIKEIEPAAEDAEIGFSTATFSLSFELLWNSTHAGSIALIKRTQVLDPSVAVTKQIQVMNLPGPAQPKHAAALAADGTPLSTDAGAAGTGSKERAGMAAMGGINPYEALHAYVRFAVSPYFNAYVAAKEQAEQQASQAAGAGGDGFREDKDLQQQGIPMAKKKLAELELSLLHLQQNMDIPDVVLNIHPVIARTVADCRSQGIRTTVDAVDQALLSDSGFLNQLQGDVNGWIKEIQKVTKLDRDPGSGTTSQEISFWLSMERALERIEDQLQSEAIVLTMDVLKAAKRFHATVSFRTDTGLKEAAERVTRYNVLMKDFPINELLSATDIGRISFSIEQIFAHINKKLKLTAYPVRRALPLVEAISRDFNDQLVKVLSHVRLMYIDYADFDRLFRETQVAFEAWESQVKEFSNLARDITRKRSEKFIPIKIRAAHAQLQERLHFVHQFRQQHEQLQHTIVKVMGSNSSSGGGNGSNGGQGAAVSDAASGSSSSDITAIDEIRMAYDVVKIVDILDVSPEGTEQWERAETSYNERVARVENQIIVRLRDRLATARNASEMFRVFSKFNALFVRPKIRGAIQEYQTQLINSVKEDIRRLHDTFKRHYRRSEAFAMSQLRDVSPVSGTIIWVRQIERQLDMYMRRVEDVLGKGWELYAEGQRLQADSASFRRKLDTRPLYDSWFTDISRRDLTVSGRVFLVTRHRATGHTFQLNISFDQQLITMFKEVRELLWLGFQVPHTLVNMARDGKRVYPFAVSLTETTKIYRQVSHQLQLHPDVASLAAGYRRDVMFCIRKGMGLKWQYFVASSGLYAAGGGLSGPVVDSHESRNAAFVREYAATVSLFQEKVEALVALNDDINAAVRELATCPYRHTTFKAILDRIQALIDRLNLDNYANLEQWVSELDSRIEHVLTMRLSRAVHSWIREFNRAPQIGDESDGEGAAAMGIREEGRLARRLQRSLGVAEGALTKGAANGHLGGEAGEGHKEEMTPQLRTLVHELRIKNQVMYLDPPLESARASWIQQLHLWLAAICQQRRPQATRYEVVASGDDDLEYDNMTLEYDPGNRSESDDDDAQIQNQHQNQNQDQSQHQQQKAARLASINGSRSEPLAYKDLLSRLPDNALYEAYHSIEGMTKQAASYVQIWLQYQALWDLQTDYVLQFLGEDLTRWQAMLLEIKRARSTFDNSETAKFIGAHCVIDYEQVQSKVNAKYDGWQREILNKFGQRLGQAMRDTCQAISSARHELESHSAEASTTSEVVTFITFVQELKRKCPSWRRDVEEVFRGGQRVLEKQRFQFPGDWMYLDQVEGEWSAFNEILKRKNNVIQEQLPTLQMKIISEDKAVDARIGSLCADWEKNKPVQGSLRPDVATNTLNVFHQRTARLIEEYEQVSRAKEALDMDAARDERLAPVLEEVGDLKSVWTALGAIWREVDELRETPWVSVVVRKVRQQLDRHLAESKQLPNRMRQYAAFEYMQKTLRGLLKANITIADLKSDALRDRHWRQLFKALKLPSSSLSDMALGDVWDFDIVRNESVIRDVITVAQGEMALEEFLGQIRETWTGYVLELIPYQNKCRLIKGWDELFAKCSEQLSALTAMKASPYYKVFEEEAGSWEDKLNRVHLLFDVWVDVQRRWVYLEGIFTGSADIKHMLPVESSRFQNINTEFLSVMKKVYKSPFVLDVLNLPNIQRSLERLADLLRKIQKALGDYLERERASFPRFYFVGDEDLLEIIGNAKDVARIQKHLRKMFAGLAFIQLADDGSAIVGMSSREGEHIPFREPIQLAKYPKINDWLSAIEREMRLTLAALLGDAVTQLEAVVAAGGSSDARPDAGRFRQWISEMPAQLVVLAKQVVWTQRVEESLSTGGNEQLRLVLAGIEGELHVLADAVLEDLAPLVRKKCEHLITELVHQRDVVRSLLSRGVSSEQDFMWLSQMRFCYSPAPAGDPLGCLVVRMGDAQFGYGFEYLGVQERLVQTPLTDRCYLTLTQALERRLGGSPFGPAGTGKTESVKALATQLGRFALVFCCDENFDFRAMGRIFVGLCQVGAWGVFDEFNRLDERILSAVSQQIQTIQLGLRRAFEAGSDSAAEIELLDNKVRLHADTGIFITMNPGYAGRSNLPDNLKKLFRSFAMTKPDRALIAQVMLYSQGFRQAELLANKVVPLFNLCAEQLSQQPHYDFGLRALKSVLVSAGNLKRERLQRSADSAMAHKKEEEEEEGSEQGLVIQSIRETVVPKLVAQDIQLLSSLLDDVFPGIEYRPASIERLREAVLEVCAARNWVPGQRWMDKVIQLYQIQSIHHGLMMVGGSGSGKTSAWQVLLAALERLEGVEGVSYVMDPKSVSKDDLYGTLDATTREWRDGLFTHLLRKIVDNVRGESLKRHWIVFDGDVDPEWVENLNSVLDDNRLLTLPNGERLALPPNVRIMFEVETLRYATLATVSRCGMVWFSDDTVSFGMATQRYLRVLQTEPLGDAEESAFKAEAAAGINDSEAALSPAMRVQTMAATILEPYFAADSLVERALAFSEGLEHIMDFTRARVLSTLFTLMNKAVLQVAEYNTQHSDFPLGADVIESFVTKRLVVALVWSFSGDSPLRARTAMSEFVRGATTIDLPPLSGAAGDEAVIDYDVALRSGSAEWVSWASRVPRVEIEAHHVLQSGLVVPTTDTLRHEDVLMAWLAEHRPLLLCGPPGSGKTMTLLAALRSMADLDVAALNFSSATTPELVLKALEQHCEYRKTPGGVVLAPSAVGRWLVVFCDEINLPAPDRYGTQRVIAFLRELVERGGFWQAARHRWVTLERVQFVGACNPPTDPGRVALSHRFLRHAPVAMVDYPGTQSLQQIYGVFARAMLKVQPQLRAYAEPLTRAMVDVYEASQRRFTPDQQAHYVYSPRELTRWTRGMYDALAPVEALGVEGLVRLWAHEGLRLFQDRLVDASERRWTDDKIDEVARLHFPTIDHHAALERPILFSNWLTRNYVPVGREELRDYVRARLRVFYEEELDVPLVLFNDVLEHVLRIDRVFRQHQGHALLIGVSGAGKTTLARFVAWMNGLAVVQVKAHRRYTAADFDDDLRSVLRRSGCRGEKICFVLDESNVLDAGFLERMNTLLANAEVPGLFEGDEHAALMTACREGAARDGLLLDSAEELYRWFTAQVARNLHVVFTMNPPAGGLGSRAATSPALFNRCVLDWFGDWSDQALYQVGREFTASVDLDVPEFTAPDTLPVAYDGLELPAGHRDAVANAFVAAHKAVRAVNARLARRRGVVAHVTPRHYLDFIAHFARMYYARREELEEQQRHVNVGLDKLQATVRQVEELRSSLSAKRTELAAKTAQANDKLQQMVADQKEAESKQAASMQLQAELATQNAAIAERRVVVMSDLERAEPAVAEAQRSVSNIKKQQLTEVRAMANPPAAVKLALECVCTLLGHRQTADWKAIQGIVRRDDFIASIVNFETDRQLTKPLRAHVRRSFLDRPEFNFETVNRASKACGPLVKWAIAQVEYSDILERVGPLRNEVLQLEAAAEATQVQAATLETMLRELEASIARYKDEYALLIAETEALKAEMARVEGKVDRSMRLLESLSSERQRWEAGSAAFEAQMATLVGDVLLGAALLAYGGFYAQRERELLASRWTTHLQRSGISVRADMRLAEFLSAPEERLTWAASGLPDDDALAMENAAMLAHHNRYPLVIDPSGTAADFLQKQLAHEGRTLTVTSFLDAAFLKHLESALRFGNAILITDVEHLDPILNPVLNRELRRTGGRVLIRLGAQDIDFSPAFRLFLTTSDASASFAPDLSSRVTFVNFTVTRASLQAQCLGQVMRHERPDVDARRRDLLRLQGEFRMRLHALEKELLSALNRSQGNVLDDDAVVATLESLKTEAAEIARKVVETDGVMREVDRVAATFTPLARACAAVYFALERLSALHSFYQFSLDFFMAIFRRVVEQNPHLHGVSDERQRLDILRRDLFQLTFSRAAISLHHDSQLTLLLQLAQIKLRGDEEEADDAVGVSGNSSVSQEEWAQLNTGLDFVLRDAGGAVAIGPGDLHSSSGNAQQQHQQSMSVDLPGEIDGLVDEDTRRALVAHVQALGWCRSWIRALGAPEATGKWAELLQDSEPETRVDAADIGIADAQSPLAAAATALRRLIVARLVRPDRVLAAATRFAAAVFGTSSLEAAGLVADANLREISTLETEATTPIALCSVVGHDAAYRVDALAAELRRSVVSVAMGSVEGFALADQAIAQAAKTGSWVLLKNVHLAPSWLGQLEKRLQSMRAHDQFRLFLTMEINPAVPVSLLRRARTLVFEPAPGIRANMLESLAAIPRSLQQQPPAERARLHFLLAWLHSVVIERLRYAPLGWSKRYEFSDADFACALATIDCWIDRAATGRANIDPERIPWSALRTLLTESVYGGRLDNGFDKLILSSFVDRLFHPDAYGSEFALVDDASAAACLLAPEDAMHAEDFVRWCHELPENEPPTWLGLPANAETLLLVQKGQRLIADARKLRSLMDDDDDEDEEESVATSSSSAAWPAQRDAGGSAGDHAEIPAYMRQVEALAAGFSSALPDSLPALSASVSAGSAISEASEASQTSLYRVIERENAVSRSLLDRVRTDLTHLRETCRGERKQTNHLRQLLADFSSGCVPKSWVATYTVPSDFTLSRWMTDFVLRLDQGRELVERVARAGNSAAAVVDEMQSKPVWLGGLLYPEAFITATQQAVAKRLLCSLEELDITISMAAQPSGDSEQSFAISGLKFEGAAWNAEQGVLALNDGSAERLEICYLVWKRRNQHQTGSQSTEAGADMVNVPMYLNIDRNDLLFDFVLPIDSAHGIRSSAVVQRAVAVVAA</sequence>
<dbReference type="Proteomes" id="UP001145021">
    <property type="component" value="Unassembled WGS sequence"/>
</dbReference>
<evidence type="ECO:0000256" key="6">
    <source>
        <dbReference type="ARBA" id="ARBA00022701"/>
    </source>
</evidence>
<dbReference type="FunFam" id="3.40.50.300:FF:000122">
    <property type="entry name" value="Cytoplasmic dynein 1 heavy chain"/>
    <property type="match status" value="1"/>
</dbReference>
<feature type="compositionally biased region" description="Basic and acidic residues" evidence="16">
    <location>
        <begin position="2277"/>
        <end position="2289"/>
    </location>
</feature>
<dbReference type="InterPro" id="IPR026983">
    <property type="entry name" value="DHC"/>
</dbReference>
<keyword evidence="8" id="KW-0547">Nucleotide-binding</keyword>
<dbReference type="Pfam" id="PF22597">
    <property type="entry name" value="DYN_lid"/>
    <property type="match status" value="1"/>
</dbReference>
<dbReference type="Gene3D" id="1.10.8.1220">
    <property type="match status" value="1"/>
</dbReference>
<dbReference type="InterPro" id="IPR042219">
    <property type="entry name" value="AAA_lid_11_sf"/>
</dbReference>
<dbReference type="GO" id="GO:0051959">
    <property type="term" value="F:dynein light intermediate chain binding"/>
    <property type="evidence" value="ECO:0007669"/>
    <property type="project" value="InterPro"/>
</dbReference>
<dbReference type="Gene3D" id="1.20.920.20">
    <property type="match status" value="1"/>
</dbReference>
<dbReference type="GO" id="GO:0005858">
    <property type="term" value="C:axonemal dynein complex"/>
    <property type="evidence" value="ECO:0007669"/>
    <property type="project" value="TreeGrafter"/>
</dbReference>
<dbReference type="CDD" id="cd00009">
    <property type="entry name" value="AAA"/>
    <property type="match status" value="2"/>
</dbReference>
<organism evidence="18 19">
    <name type="scientific">Coemansia asiatica</name>
    <dbReference type="NCBI Taxonomy" id="1052880"/>
    <lineage>
        <taxon>Eukaryota</taxon>
        <taxon>Fungi</taxon>
        <taxon>Fungi incertae sedis</taxon>
        <taxon>Zoopagomycota</taxon>
        <taxon>Kickxellomycotina</taxon>
        <taxon>Kickxellomycetes</taxon>
        <taxon>Kickxellales</taxon>
        <taxon>Kickxellaceae</taxon>
        <taxon>Coemansia</taxon>
    </lineage>
</organism>
<dbReference type="FunFam" id="3.40.50.300:FF:000071">
    <property type="entry name" value="Cytoplasmic dynein heavy chain 1"/>
    <property type="match status" value="1"/>
</dbReference>
<dbReference type="FunFam" id="1.10.287.2620:FF:000001">
    <property type="entry name" value="Cytoplasmic dynein heavy chain 1"/>
    <property type="match status" value="1"/>
</dbReference>
<dbReference type="Pfam" id="PF12781">
    <property type="entry name" value="AAA_9"/>
    <property type="match status" value="1"/>
</dbReference>
<dbReference type="Gene3D" id="1.10.287.2620">
    <property type="match status" value="1"/>
</dbReference>
<name>A0A9W7XEY7_9FUNG</name>
<dbReference type="Gene3D" id="1.20.1270.280">
    <property type="match status" value="1"/>
</dbReference>
<feature type="coiled-coil region" evidence="15">
    <location>
        <begin position="3371"/>
        <end position="3419"/>
    </location>
</feature>
<dbReference type="FunFam" id="1.10.8.710:FF:000005">
    <property type="entry name" value="Cytoplasmic dynein heavy chain 1"/>
    <property type="match status" value="1"/>
</dbReference>
<dbReference type="FunFam" id="1.20.140.100:FF:000002">
    <property type="entry name" value="Cytoplasmic dynein heavy chain 1"/>
    <property type="match status" value="1"/>
</dbReference>
<feature type="domain" description="AAA+ ATPase" evidence="17">
    <location>
        <begin position="2374"/>
        <end position="2507"/>
    </location>
</feature>
<dbReference type="Gene3D" id="1.20.920.30">
    <property type="match status" value="1"/>
</dbReference>
<dbReference type="Gene3D" id="3.10.490.20">
    <property type="match status" value="1"/>
</dbReference>
<dbReference type="GO" id="GO:0045505">
    <property type="term" value="F:dynein intermediate chain binding"/>
    <property type="evidence" value="ECO:0007669"/>
    <property type="project" value="InterPro"/>
</dbReference>
<keyword evidence="7" id="KW-0677">Repeat</keyword>
<evidence type="ECO:0000256" key="8">
    <source>
        <dbReference type="ARBA" id="ARBA00022741"/>
    </source>
</evidence>
<dbReference type="Gene3D" id="3.40.50.300">
    <property type="entry name" value="P-loop containing nucleotide triphosphate hydrolases"/>
    <property type="match status" value="5"/>
</dbReference>
<dbReference type="GO" id="GO:0007018">
    <property type="term" value="P:microtubule-based movement"/>
    <property type="evidence" value="ECO:0007669"/>
    <property type="project" value="InterPro"/>
</dbReference>
<dbReference type="InterPro" id="IPR054354">
    <property type="entry name" value="DYNC2H1-like_lid"/>
</dbReference>
<dbReference type="Gene3D" id="1.20.140.100">
    <property type="entry name" value="Dynein heavy chain, N-terminal domain 2"/>
    <property type="match status" value="1"/>
</dbReference>
<keyword evidence="13" id="KW-0206">Cytoskeleton</keyword>
<feature type="region of interest" description="Disordered" evidence="16">
    <location>
        <begin position="2277"/>
        <end position="2298"/>
    </location>
</feature>
<dbReference type="Pfam" id="PF12777">
    <property type="entry name" value="MT"/>
    <property type="match status" value="1"/>
</dbReference>
<dbReference type="InterPro" id="IPR004273">
    <property type="entry name" value="Dynein_heavy_D6_P-loop"/>
</dbReference>
<dbReference type="Gene3D" id="1.20.58.1120">
    <property type="match status" value="1"/>
</dbReference>
<keyword evidence="5" id="KW-0963">Cytoplasm</keyword>
<accession>A0A9W7XEY7</accession>
<dbReference type="InterPro" id="IPR024317">
    <property type="entry name" value="Dynein_heavy_chain_D4_dom"/>
</dbReference>
<feature type="compositionally biased region" description="Gly residues" evidence="16">
    <location>
        <begin position="553"/>
        <end position="564"/>
    </location>
</feature>
<proteinExistence type="inferred from homology"/>
<dbReference type="Gene3D" id="6.10.140.1060">
    <property type="match status" value="1"/>
</dbReference>
<dbReference type="FunFam" id="1.10.8.720:FF:000003">
    <property type="entry name" value="Cytoplasmic dynein heavy chain 2"/>
    <property type="match status" value="1"/>
</dbReference>
<evidence type="ECO:0000256" key="3">
    <source>
        <dbReference type="ARBA" id="ARBA00011655"/>
    </source>
</evidence>
<evidence type="ECO:0000256" key="2">
    <source>
        <dbReference type="ARBA" id="ARBA00008887"/>
    </source>
</evidence>
<dbReference type="InterPro" id="IPR035706">
    <property type="entry name" value="AAA_9"/>
</dbReference>
<dbReference type="InterPro" id="IPR024743">
    <property type="entry name" value="Dynein_HC_stalk"/>
</dbReference>
<dbReference type="InterPro" id="IPR042228">
    <property type="entry name" value="Dynein_linker_3"/>
</dbReference>
<dbReference type="PANTHER" id="PTHR46532:SF4">
    <property type="entry name" value="AAA+ ATPASE DOMAIN-CONTAINING PROTEIN"/>
    <property type="match status" value="1"/>
</dbReference>
<feature type="domain" description="AAA+ ATPase" evidence="17">
    <location>
        <begin position="3095"/>
        <end position="3261"/>
    </location>
</feature>
<keyword evidence="9" id="KW-0067">ATP-binding</keyword>
<evidence type="ECO:0000256" key="11">
    <source>
        <dbReference type="ARBA" id="ARBA00023054"/>
    </source>
</evidence>
<dbReference type="InterPro" id="IPR027417">
    <property type="entry name" value="P-loop_NTPase"/>
</dbReference>
<dbReference type="FunFam" id="1.20.920.30:FF:000001">
    <property type="entry name" value="Cytoplasmic dynein heavy chain 1"/>
    <property type="match status" value="1"/>
</dbReference>
<dbReference type="InterPro" id="IPR041228">
    <property type="entry name" value="Dynein_C"/>
</dbReference>
<dbReference type="Gene3D" id="1.10.472.130">
    <property type="match status" value="1"/>
</dbReference>
<dbReference type="InterPro" id="IPR041466">
    <property type="entry name" value="Dynein_AAA5_ext"/>
</dbReference>
<dbReference type="Pfam" id="PF08385">
    <property type="entry name" value="DHC_N1"/>
    <property type="match status" value="1"/>
</dbReference>
<evidence type="ECO:0000256" key="12">
    <source>
        <dbReference type="ARBA" id="ARBA00023175"/>
    </source>
</evidence>
<dbReference type="GO" id="GO:0005874">
    <property type="term" value="C:microtubule"/>
    <property type="evidence" value="ECO:0007669"/>
    <property type="project" value="UniProtKB-KW"/>
</dbReference>
<reference evidence="18" key="1">
    <citation type="submission" date="2022-07" db="EMBL/GenBank/DDBJ databases">
        <title>Phylogenomic reconstructions and comparative analyses of Kickxellomycotina fungi.</title>
        <authorList>
            <person name="Reynolds N.K."/>
            <person name="Stajich J.E."/>
            <person name="Barry K."/>
            <person name="Grigoriev I.V."/>
            <person name="Crous P."/>
            <person name="Smith M.E."/>
        </authorList>
    </citation>
    <scope>NUCLEOTIDE SEQUENCE</scope>
    <source>
        <strain evidence="18">NBRC 105413</strain>
    </source>
</reference>
<dbReference type="FunFam" id="3.40.50.300:FF:000517">
    <property type="entry name" value="Cytoplasmic dynein heavy chain 1"/>
    <property type="match status" value="1"/>
</dbReference>
<keyword evidence="6" id="KW-0493">Microtubule</keyword>
<evidence type="ECO:0000256" key="15">
    <source>
        <dbReference type="SAM" id="Coils"/>
    </source>
</evidence>
<dbReference type="Pfam" id="PF03028">
    <property type="entry name" value="Dynein_heavy"/>
    <property type="match status" value="1"/>
</dbReference>
<dbReference type="FunFam" id="3.40.50.300:FF:000373">
    <property type="entry name" value="Cytoplasmic dynein heavy chain 2"/>
    <property type="match status" value="1"/>
</dbReference>
<feature type="domain" description="AAA+ ATPase" evidence="17">
    <location>
        <begin position="2753"/>
        <end position="2903"/>
    </location>
</feature>
<feature type="coiled-coil region" evidence="15">
    <location>
        <begin position="3591"/>
        <end position="3632"/>
    </location>
</feature>
<evidence type="ECO:0000259" key="17">
    <source>
        <dbReference type="SMART" id="SM00382"/>
    </source>
</evidence>
<feature type="domain" description="AAA+ ATPase" evidence="17">
    <location>
        <begin position="2069"/>
        <end position="2213"/>
    </location>
</feature>
<evidence type="ECO:0000256" key="14">
    <source>
        <dbReference type="ARBA" id="ARBA00033439"/>
    </source>
</evidence>
<dbReference type="GO" id="GO:0008569">
    <property type="term" value="F:minus-end-directed microtubule motor activity"/>
    <property type="evidence" value="ECO:0007669"/>
    <property type="project" value="InterPro"/>
</dbReference>
<keyword evidence="10" id="KW-0243">Dynein</keyword>
<dbReference type="EMBL" id="JANBOH010000302">
    <property type="protein sequence ID" value="KAJ1643048.1"/>
    <property type="molecule type" value="Genomic_DNA"/>
</dbReference>
<dbReference type="Pfam" id="PF12775">
    <property type="entry name" value="AAA_7"/>
    <property type="match status" value="1"/>
</dbReference>
<evidence type="ECO:0000313" key="18">
    <source>
        <dbReference type="EMBL" id="KAJ1643048.1"/>
    </source>
</evidence>
<evidence type="ECO:0000256" key="1">
    <source>
        <dbReference type="ARBA" id="ARBA00004245"/>
    </source>
</evidence>
<dbReference type="SUPFAM" id="SSF52540">
    <property type="entry name" value="P-loop containing nucleoside triphosphate hydrolases"/>
    <property type="match status" value="4"/>
</dbReference>
<feature type="compositionally biased region" description="Acidic residues" evidence="16">
    <location>
        <begin position="4574"/>
        <end position="4584"/>
    </location>
</feature>
<dbReference type="Pfam" id="PF08393">
    <property type="entry name" value="DHC_N2"/>
    <property type="match status" value="1"/>
</dbReference>
<dbReference type="Pfam" id="PF12774">
    <property type="entry name" value="AAA_6"/>
    <property type="match status" value="1"/>
</dbReference>
<dbReference type="Pfam" id="PF18198">
    <property type="entry name" value="AAA_lid_11"/>
    <property type="match status" value="1"/>
</dbReference>
<dbReference type="Pfam" id="PF12780">
    <property type="entry name" value="AAA_8"/>
    <property type="match status" value="1"/>
</dbReference>
<feature type="compositionally biased region" description="Low complexity" evidence="16">
    <location>
        <begin position="565"/>
        <end position="575"/>
    </location>
</feature>
<protein>
    <recommendedName>
        <fullName evidence="4">Dynein heavy chain, cytoplasmic</fullName>
    </recommendedName>
    <alternativeName>
        <fullName evidence="14">Dynein heavy chain, cytosolic</fullName>
    </alternativeName>
</protein>
<dbReference type="InterPro" id="IPR013594">
    <property type="entry name" value="Dynein_heavy_tail"/>
</dbReference>
<dbReference type="FunFam" id="3.20.180.20:FF:000002">
    <property type="entry name" value="Cytoplasmic dynein heavy chain 1"/>
    <property type="match status" value="1"/>
</dbReference>
<evidence type="ECO:0000256" key="10">
    <source>
        <dbReference type="ARBA" id="ARBA00023017"/>
    </source>
</evidence>
<evidence type="ECO:0000256" key="5">
    <source>
        <dbReference type="ARBA" id="ARBA00022490"/>
    </source>
</evidence>
<dbReference type="InterPro" id="IPR042222">
    <property type="entry name" value="Dynein_2_N"/>
</dbReference>
<feature type="region of interest" description="Disordered" evidence="16">
    <location>
        <begin position="547"/>
        <end position="575"/>
    </location>
</feature>
<evidence type="ECO:0000256" key="7">
    <source>
        <dbReference type="ARBA" id="ARBA00022737"/>
    </source>
</evidence>
<dbReference type="InterPro" id="IPR043160">
    <property type="entry name" value="Dynein_C_barrel"/>
</dbReference>
<dbReference type="SMART" id="SM00382">
    <property type="entry name" value="AAA"/>
    <property type="match status" value="4"/>
</dbReference>
<dbReference type="InterPro" id="IPR013602">
    <property type="entry name" value="Dynein_heavy_linker"/>
</dbReference>
<dbReference type="InterPro" id="IPR041658">
    <property type="entry name" value="AAA_lid_11"/>
</dbReference>
<dbReference type="Pfam" id="PF18199">
    <property type="entry name" value="Dynein_C"/>
    <property type="match status" value="1"/>
</dbReference>
<dbReference type="Gene3D" id="1.10.8.710">
    <property type="match status" value="1"/>
</dbReference>
<evidence type="ECO:0000256" key="4">
    <source>
        <dbReference type="ARBA" id="ARBA00022197"/>
    </source>
</evidence>
<dbReference type="InterPro" id="IPR035699">
    <property type="entry name" value="AAA_6"/>
</dbReference>
<comment type="similarity">
    <text evidence="2">Belongs to the dynein heavy chain family.</text>
</comment>
<dbReference type="FunFam" id="3.10.490.20:FF:000004">
    <property type="entry name" value="Cytoplasmic dynein heavy chain 2"/>
    <property type="match status" value="1"/>
</dbReference>
<dbReference type="GO" id="GO:0005524">
    <property type="term" value="F:ATP binding"/>
    <property type="evidence" value="ECO:0007669"/>
    <property type="project" value="UniProtKB-KW"/>
</dbReference>
<feature type="compositionally biased region" description="Low complexity" evidence="16">
    <location>
        <begin position="1156"/>
        <end position="1174"/>
    </location>
</feature>
<keyword evidence="11 15" id="KW-0175">Coiled coil</keyword>
<evidence type="ECO:0000256" key="13">
    <source>
        <dbReference type="ARBA" id="ARBA00023212"/>
    </source>
</evidence>
<feature type="region of interest" description="Disordered" evidence="16">
    <location>
        <begin position="1141"/>
        <end position="1180"/>
    </location>
</feature>
<dbReference type="FunFam" id="1.20.920.20:FF:000002">
    <property type="entry name" value="Cytoplasmic dynein 1 heavy chain"/>
    <property type="match status" value="1"/>
</dbReference>
<dbReference type="Gene3D" id="1.10.8.720">
    <property type="entry name" value="Region D6 of dynein motor"/>
    <property type="match status" value="1"/>
</dbReference>
<evidence type="ECO:0000256" key="9">
    <source>
        <dbReference type="ARBA" id="ARBA00022840"/>
    </source>
</evidence>
<keyword evidence="12" id="KW-0505">Motor protein</keyword>
<comment type="caution">
    <text evidence="18">The sequence shown here is derived from an EMBL/GenBank/DDBJ whole genome shotgun (WGS) entry which is preliminary data.</text>
</comment>
<evidence type="ECO:0000256" key="16">
    <source>
        <dbReference type="SAM" id="MobiDB-lite"/>
    </source>
</evidence>
<dbReference type="FunFam" id="1.20.58.1120:FF:000013">
    <property type="entry name" value="Dynein heavy chain-like protein"/>
    <property type="match status" value="1"/>
</dbReference>
<dbReference type="Pfam" id="PF17852">
    <property type="entry name" value="Dynein_AAA_lid"/>
    <property type="match status" value="1"/>
</dbReference>
<comment type="subunit">
    <text evidence="3">Consists of at least two heavy chains and a number of intermediate and light chains.</text>
</comment>
<dbReference type="Gene3D" id="3.20.180.20">
    <property type="entry name" value="Dynein heavy chain, N-terminal domain 2"/>
    <property type="match status" value="1"/>
</dbReference>